<dbReference type="PANTHER" id="PTHR43849:SF2">
    <property type="entry name" value="BLL3936 PROTEIN"/>
    <property type="match status" value="1"/>
</dbReference>
<comment type="subcellular location">
    <subcellularLocation>
        <location evidence="1">Cell inner membrane</location>
        <topology evidence="1">Multi-pass membrane protein</topology>
    </subcellularLocation>
</comment>
<dbReference type="RefSeq" id="WP_275705324.1">
    <property type="nucleotide sequence ID" value="NZ_JANCMW010000002.1"/>
</dbReference>
<feature type="transmembrane region" description="Helical" evidence="2">
    <location>
        <begin position="242"/>
        <end position="269"/>
    </location>
</feature>
<feature type="transmembrane region" description="Helical" evidence="2">
    <location>
        <begin position="569"/>
        <end position="587"/>
    </location>
</feature>
<feature type="transmembrane region" description="Helical" evidence="2">
    <location>
        <begin position="540"/>
        <end position="557"/>
    </location>
</feature>
<feature type="transmembrane region" description="Helical" evidence="2">
    <location>
        <begin position="363"/>
        <end position="382"/>
    </location>
</feature>
<name>A0ABT5Y853_9GAMM</name>
<feature type="transmembrane region" description="Helical" evidence="2">
    <location>
        <begin position="627"/>
        <end position="657"/>
    </location>
</feature>
<accession>A0ABT5Y853</accession>
<reference evidence="4" key="1">
    <citation type="submission" date="2022-07" db="EMBL/GenBank/DDBJ databases">
        <title>Marinobacter iranensis a new bacterium isolate from a hipersaline lake in Iran.</title>
        <authorList>
            <person name="Mohammad A.M.A."/>
            <person name="Cristina S.-P."/>
            <person name="Antonio V."/>
        </authorList>
    </citation>
    <scope>NUCLEOTIDE SEQUENCE</scope>
    <source>
        <strain evidence="4">71-i</strain>
    </source>
</reference>
<keyword evidence="1" id="KW-0997">Cell inner membrane</keyword>
<evidence type="ECO:0000259" key="3">
    <source>
        <dbReference type="Pfam" id="PF06808"/>
    </source>
</evidence>
<gene>
    <name evidence="4" type="ORF">NLU14_06255</name>
</gene>
<feature type="transmembrane region" description="Helical" evidence="2">
    <location>
        <begin position="84"/>
        <end position="102"/>
    </location>
</feature>
<feature type="transmembrane region" description="Helical" evidence="2">
    <location>
        <begin position="323"/>
        <end position="342"/>
    </location>
</feature>
<dbReference type="PANTHER" id="PTHR43849">
    <property type="entry name" value="BLL3936 PROTEIN"/>
    <property type="match status" value="1"/>
</dbReference>
<sequence length="677" mass="71916">MSQETAIFLKTNGDWQPTRISGPRPLLWLIALVGIGLSLFQLYSAGIQPLGLFYQRGIHLALVMMLCFLLFGPRPGKPRGPITALIDTGLLIASAASGFYLVWFLDEITSRAGFWNQTDIVMAWVCSITLLEASRRAVGTGLTVIGLVAILYAMSGQRGSLSWLGEWLPGILSHRGYTLDRIGAQLYLGQEGILGLPLGVAATFVFIFVLFGAMLEVTGAGRFFIDLAFAATGRQRGGPAKAAVLASASMGSISGSAIANVVTTGAFTIPLMKKLGFRPAQAGGIEAAASTGGQIMPPLMGAGAFLIAEYTRVPYLEIVKVSVFPALLYFATVYLLVHICAVKQGMKGLPANELPQVKDVMASGWYFLLPIIMLVYLLVLGISPMRVGFYAVVGIIGIAGLNGLCVAYKQGRAENQLVKAMKHALREGVIKLLQGLELGARNAVPVSIACAIAGIVVAVVGLTGLGLKFSSMMIAFSDGNILLALLLVVIASLILGLGLPVTASYIVLIVLVGPALTNEFGIPLLVAHLLVFWYSQDSNVTPPVALAAFAGAAIAGSKTMETSVQAWKFAKGLYLIPLFMVFNPVIIEGGPLHLVLWNGFIAMLALTAFAAALEGFLFTYMKVWMRILLSGAVIAIFYPDFYVEVAGVVTMLVLLAINFTQRHQGQSGYNATRASSA</sequence>
<feature type="transmembrane region" description="Helical" evidence="2">
    <location>
        <begin position="388"/>
        <end position="408"/>
    </location>
</feature>
<proteinExistence type="predicted"/>
<evidence type="ECO:0000313" key="4">
    <source>
        <dbReference type="EMBL" id="MDF0749828.1"/>
    </source>
</evidence>
<feature type="transmembrane region" description="Helical" evidence="2">
    <location>
        <begin position="479"/>
        <end position="499"/>
    </location>
</feature>
<feature type="transmembrane region" description="Helical" evidence="2">
    <location>
        <begin position="443"/>
        <end position="467"/>
    </location>
</feature>
<feature type="transmembrane region" description="Helical" evidence="2">
    <location>
        <begin position="506"/>
        <end position="534"/>
    </location>
</feature>
<feature type="transmembrane region" description="Helical" evidence="2">
    <location>
        <begin position="53"/>
        <end position="72"/>
    </location>
</feature>
<comment type="function">
    <text evidence="1">Part of the tripartite ATP-independent periplasmic (TRAP) transport system.</text>
</comment>
<dbReference type="InterPro" id="IPR010656">
    <property type="entry name" value="DctM"/>
</dbReference>
<feature type="domain" description="TRAP C4-dicarboxylate transport system permease DctM subunit" evidence="3">
    <location>
        <begin position="126"/>
        <end position="581"/>
    </location>
</feature>
<feature type="transmembrane region" description="Helical" evidence="2">
    <location>
        <begin position="138"/>
        <end position="155"/>
    </location>
</feature>
<organism evidence="4 5">
    <name type="scientific">Marinobacter iranensis</name>
    <dbReference type="NCBI Taxonomy" id="2962607"/>
    <lineage>
        <taxon>Bacteria</taxon>
        <taxon>Pseudomonadati</taxon>
        <taxon>Pseudomonadota</taxon>
        <taxon>Gammaproteobacteria</taxon>
        <taxon>Pseudomonadales</taxon>
        <taxon>Marinobacteraceae</taxon>
        <taxon>Marinobacter</taxon>
    </lineage>
</organism>
<evidence type="ECO:0000313" key="5">
    <source>
        <dbReference type="Proteomes" id="UP001143391"/>
    </source>
</evidence>
<evidence type="ECO:0000256" key="2">
    <source>
        <dbReference type="SAM" id="Phobius"/>
    </source>
</evidence>
<dbReference type="InterPro" id="IPR011853">
    <property type="entry name" value="TRAP_DctM-Dct_fused"/>
</dbReference>
<keyword evidence="1" id="KW-0813">Transport</keyword>
<keyword evidence="2" id="KW-1133">Transmembrane helix</keyword>
<feature type="transmembrane region" description="Helical" evidence="2">
    <location>
        <begin position="26"/>
        <end position="47"/>
    </location>
</feature>
<dbReference type="Pfam" id="PF06808">
    <property type="entry name" value="DctM"/>
    <property type="match status" value="1"/>
</dbReference>
<dbReference type="NCBIfam" id="TIGR02123">
    <property type="entry name" value="TRAP_fused"/>
    <property type="match status" value="1"/>
</dbReference>
<feature type="transmembrane region" description="Helical" evidence="2">
    <location>
        <begin position="193"/>
        <end position="215"/>
    </location>
</feature>
<feature type="transmembrane region" description="Helical" evidence="2">
    <location>
        <begin position="599"/>
        <end position="620"/>
    </location>
</feature>
<keyword evidence="2" id="KW-0472">Membrane</keyword>
<keyword evidence="1" id="KW-1003">Cell membrane</keyword>
<protein>
    <submittedName>
        <fullName evidence="4">TRAP transporter permease</fullName>
    </submittedName>
</protein>
<keyword evidence="2" id="KW-0812">Transmembrane</keyword>
<dbReference type="Proteomes" id="UP001143391">
    <property type="component" value="Unassembled WGS sequence"/>
</dbReference>
<evidence type="ECO:0000256" key="1">
    <source>
        <dbReference type="RuleBase" id="RU369079"/>
    </source>
</evidence>
<comment type="caution">
    <text evidence="4">The sequence shown here is derived from an EMBL/GenBank/DDBJ whole genome shotgun (WGS) entry which is preliminary data.</text>
</comment>
<dbReference type="EMBL" id="JANCMW010000002">
    <property type="protein sequence ID" value="MDF0749828.1"/>
    <property type="molecule type" value="Genomic_DNA"/>
</dbReference>
<keyword evidence="5" id="KW-1185">Reference proteome</keyword>